<dbReference type="GO" id="GO:0005993">
    <property type="term" value="P:trehalose catabolic process"/>
    <property type="evidence" value="ECO:0007669"/>
    <property type="project" value="TreeGrafter"/>
</dbReference>
<name>A0A8J3IQG4_9CHLR</name>
<reference evidence="1" key="1">
    <citation type="submission" date="2020-10" db="EMBL/GenBank/DDBJ databases">
        <title>Taxonomic study of unclassified bacteria belonging to the class Ktedonobacteria.</title>
        <authorList>
            <person name="Yabe S."/>
            <person name="Wang C.M."/>
            <person name="Zheng Y."/>
            <person name="Sakai Y."/>
            <person name="Cavaletti L."/>
            <person name="Monciardini P."/>
            <person name="Donadio S."/>
        </authorList>
    </citation>
    <scope>NUCLEOTIDE SEQUENCE</scope>
    <source>
        <strain evidence="1">ID150040</strain>
    </source>
</reference>
<evidence type="ECO:0000313" key="1">
    <source>
        <dbReference type="EMBL" id="GHO95082.1"/>
    </source>
</evidence>
<keyword evidence="2" id="KW-1185">Reference proteome</keyword>
<dbReference type="EMBL" id="BNJK01000001">
    <property type="protein sequence ID" value="GHO95082.1"/>
    <property type="molecule type" value="Genomic_DNA"/>
</dbReference>
<organism evidence="1 2">
    <name type="scientific">Reticulibacter mediterranei</name>
    <dbReference type="NCBI Taxonomy" id="2778369"/>
    <lineage>
        <taxon>Bacteria</taxon>
        <taxon>Bacillati</taxon>
        <taxon>Chloroflexota</taxon>
        <taxon>Ktedonobacteria</taxon>
        <taxon>Ktedonobacterales</taxon>
        <taxon>Reticulibacteraceae</taxon>
        <taxon>Reticulibacter</taxon>
    </lineage>
</organism>
<dbReference type="Pfam" id="PF01204">
    <property type="entry name" value="Trehalase"/>
    <property type="match status" value="2"/>
</dbReference>
<dbReference type="InterPro" id="IPR012341">
    <property type="entry name" value="6hp_glycosidase-like_sf"/>
</dbReference>
<protein>
    <submittedName>
        <fullName evidence="1">Trehalase</fullName>
    </submittedName>
</protein>
<dbReference type="AlphaFoldDB" id="A0A8J3IQG4"/>
<dbReference type="PANTHER" id="PTHR23403">
    <property type="entry name" value="TREHALASE"/>
    <property type="match status" value="1"/>
</dbReference>
<evidence type="ECO:0000313" key="2">
    <source>
        <dbReference type="Proteomes" id="UP000597444"/>
    </source>
</evidence>
<dbReference type="PRINTS" id="PR00744">
    <property type="entry name" value="GLHYDRLASE37"/>
</dbReference>
<dbReference type="Proteomes" id="UP000597444">
    <property type="component" value="Unassembled WGS sequence"/>
</dbReference>
<dbReference type="PANTHER" id="PTHR23403:SF6">
    <property type="entry name" value="CYTOSOLIC NEUTRAL TREHALASE-RELATED"/>
    <property type="match status" value="1"/>
</dbReference>
<dbReference type="Gene3D" id="1.50.10.10">
    <property type="match status" value="1"/>
</dbReference>
<dbReference type="SUPFAM" id="SSF48208">
    <property type="entry name" value="Six-hairpin glycosidases"/>
    <property type="match status" value="1"/>
</dbReference>
<dbReference type="InterPro" id="IPR001661">
    <property type="entry name" value="Glyco_hydro_37"/>
</dbReference>
<dbReference type="RefSeq" id="WP_220205785.1">
    <property type="nucleotide sequence ID" value="NZ_BNJK01000001.1"/>
</dbReference>
<accession>A0A8J3IQG4</accession>
<dbReference type="InterPro" id="IPR008928">
    <property type="entry name" value="6-hairpin_glycosidase_sf"/>
</dbReference>
<dbReference type="GO" id="GO:0004555">
    <property type="term" value="F:alpha,alpha-trehalase activity"/>
    <property type="evidence" value="ECO:0007669"/>
    <property type="project" value="InterPro"/>
</dbReference>
<sequence length="407" mass="47430">MTLHAQWQALDSLIATWWEGDLHTAREEDLRQDSTGTLLFLPHPYSSAGGSEATFPEMYAWDTHFINLALLEHGRYDLVRYHILNYLFEIERYGFMPNGNRTFYTTRSQTPVFPNSIWSYYQATGQRDILHLAYPLLKHEYTDYWLASHHQTPTGLATNRDLGEPNVPPELADEAETGLDFTAIFEGNVRQCTPLITNCALVQYARVLSWMAQELGERTEALRWQMEAKERIQRIQDLCWNEEAGFFFEYNYEKQQQLPYWSLCAYWTLWAAIATEEQSNRLVENLSRFEQPYGLATTDQQYRSPHTEFDWVQWGYPAGWAPLHMITVSGLDAYGHHEQARRVAEKFLSLLIQIYQQTDKLYEKYNVVDGNVQLPKERTAEVPSLHGWTSAAAVILGRRVFTDRLAF</sequence>
<comment type="caution">
    <text evidence="1">The sequence shown here is derived from an EMBL/GenBank/DDBJ whole genome shotgun (WGS) entry which is preliminary data.</text>
</comment>
<gene>
    <name evidence="1" type="ORF">KSF_051300</name>
</gene>
<proteinExistence type="predicted"/>